<name>A0A6N2B6I6_SOLCI</name>
<dbReference type="AlphaFoldDB" id="A0A6N2B6I6"/>
<accession>A0A6N2B6I6</accession>
<dbReference type="EMBL" id="RXGB01004457">
    <property type="protein sequence ID" value="TMW89630.1"/>
    <property type="molecule type" value="Genomic_DNA"/>
</dbReference>
<proteinExistence type="predicted"/>
<comment type="caution">
    <text evidence="1">The sequence shown here is derived from an EMBL/GenBank/DDBJ whole genome shotgun (WGS) entry which is preliminary data.</text>
</comment>
<protein>
    <submittedName>
        <fullName evidence="1">Uncharacterized protein</fullName>
    </submittedName>
</protein>
<reference evidence="1" key="1">
    <citation type="submission" date="2019-05" db="EMBL/GenBank/DDBJ databases">
        <title>The de novo reference genome and transcriptome assemblies of the wild tomato species Solanum chilense.</title>
        <authorList>
            <person name="Stam R."/>
            <person name="Nosenko T."/>
            <person name="Hoerger A.C."/>
            <person name="Stephan W."/>
            <person name="Seidel M.A."/>
            <person name="Kuhn J.M.M."/>
            <person name="Haberer G."/>
            <person name="Tellier A."/>
        </authorList>
    </citation>
    <scope>NUCLEOTIDE SEQUENCE</scope>
    <source>
        <tissue evidence="1">Mature leaves</tissue>
    </source>
</reference>
<gene>
    <name evidence="1" type="ORF">EJD97_016867</name>
</gene>
<organism evidence="1">
    <name type="scientific">Solanum chilense</name>
    <name type="common">Tomato</name>
    <name type="synonym">Lycopersicon chilense</name>
    <dbReference type="NCBI Taxonomy" id="4083"/>
    <lineage>
        <taxon>Eukaryota</taxon>
        <taxon>Viridiplantae</taxon>
        <taxon>Streptophyta</taxon>
        <taxon>Embryophyta</taxon>
        <taxon>Tracheophyta</taxon>
        <taxon>Spermatophyta</taxon>
        <taxon>Magnoliopsida</taxon>
        <taxon>eudicotyledons</taxon>
        <taxon>Gunneridae</taxon>
        <taxon>Pentapetalae</taxon>
        <taxon>asterids</taxon>
        <taxon>lamiids</taxon>
        <taxon>Solanales</taxon>
        <taxon>Solanaceae</taxon>
        <taxon>Solanoideae</taxon>
        <taxon>Solaneae</taxon>
        <taxon>Solanum</taxon>
        <taxon>Solanum subgen. Lycopersicon</taxon>
    </lineage>
</organism>
<sequence length="151" mass="17104">MLSHNLINVEFHIIFGSVSRLHTDKLGKLSHPVHNNPYRVMLSPSFRKNNHEVHINGLLFPSRNLNDLSKTARLKMFCLNLLTIRTRGHIICNVLLHAIPPVDLFKIMIHLGGTLIYGLSGTMGLCNDPGPQIIHIWYTQPVLVPKYTIIS</sequence>
<evidence type="ECO:0000313" key="1">
    <source>
        <dbReference type="EMBL" id="TMW89630.1"/>
    </source>
</evidence>
<feature type="non-terminal residue" evidence="1">
    <location>
        <position position="151"/>
    </location>
</feature>